<sequence>MRDRSAEALLARLDAVGRLPGAGELLFLSYGLLGVAPDERMIAVARRPVARGGLPDRGTLPAAVAWDGCRADKPEAAPCGPGRPRAPGPRAQADGRIAEQRRRAGADRLLLALPMFTAAGRRGARDAGCRC</sequence>
<dbReference type="EMBL" id="PENI01000042">
    <property type="protein sequence ID" value="RMB80441.1"/>
    <property type="molecule type" value="Genomic_DNA"/>
</dbReference>
<feature type="region of interest" description="Disordered" evidence="1">
    <location>
        <begin position="75"/>
        <end position="98"/>
    </location>
</feature>
<proteinExistence type="predicted"/>
<evidence type="ECO:0000313" key="2">
    <source>
        <dbReference type="EMBL" id="RMB80441.1"/>
    </source>
</evidence>
<comment type="caution">
    <text evidence="2">The sequence shown here is derived from an EMBL/GenBank/DDBJ whole genome shotgun (WGS) entry which is preliminary data.</text>
</comment>
<feature type="compositionally biased region" description="Low complexity" evidence="1">
    <location>
        <begin position="76"/>
        <end position="95"/>
    </location>
</feature>
<dbReference type="AlphaFoldDB" id="A0A3M0HSK5"/>
<name>A0A3M0HSK5_9ACTN</name>
<evidence type="ECO:0000256" key="1">
    <source>
        <dbReference type="SAM" id="MobiDB-lite"/>
    </source>
</evidence>
<organism evidence="2 3">
    <name type="scientific">Streptomyces shenzhenensis</name>
    <dbReference type="NCBI Taxonomy" id="943815"/>
    <lineage>
        <taxon>Bacteria</taxon>
        <taxon>Bacillati</taxon>
        <taxon>Actinomycetota</taxon>
        <taxon>Actinomycetes</taxon>
        <taxon>Kitasatosporales</taxon>
        <taxon>Streptomycetaceae</taxon>
        <taxon>Streptomyces</taxon>
    </lineage>
</organism>
<reference evidence="2 3" key="1">
    <citation type="submission" date="2017-11" db="EMBL/GenBank/DDBJ databases">
        <title>Draft genome of actinobacteria isolated from guarana (Paullinia cupana (Mart.) Ducke.</title>
        <authorList>
            <person name="Siqueira K.A."/>
            <person name="Liotti R.G."/>
            <person name="Mendes T.A.O."/>
            <person name="Soares M.A."/>
        </authorList>
    </citation>
    <scope>NUCLEOTIDE SEQUENCE [LARGE SCALE GENOMIC DNA]</scope>
    <source>
        <strain evidence="2 3">193</strain>
    </source>
</reference>
<gene>
    <name evidence="2" type="ORF">CTZ28_39995</name>
</gene>
<accession>A0A3M0HSK5</accession>
<protein>
    <submittedName>
        <fullName evidence="2">Uncharacterized protein</fullName>
    </submittedName>
</protein>
<dbReference type="Proteomes" id="UP000270471">
    <property type="component" value="Unassembled WGS sequence"/>
</dbReference>
<keyword evidence="3" id="KW-1185">Reference proteome</keyword>
<evidence type="ECO:0000313" key="3">
    <source>
        <dbReference type="Proteomes" id="UP000270471"/>
    </source>
</evidence>